<dbReference type="Pfam" id="PF13464">
    <property type="entry name" value="RodZ_C"/>
    <property type="match status" value="1"/>
</dbReference>
<dbReference type="AlphaFoldDB" id="A0A1M6VIN2"/>
<evidence type="ECO:0000313" key="4">
    <source>
        <dbReference type="EMBL" id="SHK81373.1"/>
    </source>
</evidence>
<dbReference type="InterPro" id="IPR050400">
    <property type="entry name" value="Bact_Cytoskel_RodZ"/>
</dbReference>
<keyword evidence="2" id="KW-0812">Transmembrane</keyword>
<dbReference type="SMART" id="SM00530">
    <property type="entry name" value="HTH_XRE"/>
    <property type="match status" value="1"/>
</dbReference>
<dbReference type="GO" id="GO:0003677">
    <property type="term" value="F:DNA binding"/>
    <property type="evidence" value="ECO:0007669"/>
    <property type="project" value="InterPro"/>
</dbReference>
<dbReference type="Gene3D" id="1.10.260.40">
    <property type="entry name" value="lambda repressor-like DNA-binding domains"/>
    <property type="match status" value="1"/>
</dbReference>
<evidence type="ECO:0000313" key="5">
    <source>
        <dbReference type="Proteomes" id="UP000184248"/>
    </source>
</evidence>
<feature type="region of interest" description="Disordered" evidence="1">
    <location>
        <begin position="160"/>
        <end position="268"/>
    </location>
</feature>
<evidence type="ECO:0000259" key="3">
    <source>
        <dbReference type="PROSITE" id="PS50943"/>
    </source>
</evidence>
<dbReference type="EMBL" id="FRAL01000005">
    <property type="protein sequence ID" value="SHK81373.1"/>
    <property type="molecule type" value="Genomic_DNA"/>
</dbReference>
<reference evidence="5" key="1">
    <citation type="submission" date="2016-11" db="EMBL/GenBank/DDBJ databases">
        <authorList>
            <person name="Varghese N."/>
            <person name="Submissions S."/>
        </authorList>
    </citation>
    <scope>NUCLEOTIDE SEQUENCE [LARGE SCALE GENOMIC DNA]</scope>
    <source>
        <strain evidence="5">ALO Sharm</strain>
    </source>
</reference>
<protein>
    <submittedName>
        <fullName evidence="4">Cytoskeleton protein RodZ</fullName>
    </submittedName>
</protein>
<dbReference type="Pfam" id="PF13413">
    <property type="entry name" value="HTH_25"/>
    <property type="match status" value="1"/>
</dbReference>
<dbReference type="CDD" id="cd00093">
    <property type="entry name" value="HTH_XRE"/>
    <property type="match status" value="1"/>
</dbReference>
<evidence type="ECO:0000256" key="2">
    <source>
        <dbReference type="SAM" id="Phobius"/>
    </source>
</evidence>
<gene>
    <name evidence="4" type="ORF">SAMN05192556_105213</name>
</gene>
<dbReference type="PROSITE" id="PS50943">
    <property type="entry name" value="HTH_CROC1"/>
    <property type="match status" value="1"/>
</dbReference>
<feature type="compositionally biased region" description="Low complexity" evidence="1">
    <location>
        <begin position="225"/>
        <end position="253"/>
    </location>
</feature>
<dbReference type="PANTHER" id="PTHR34475">
    <property type="match status" value="1"/>
</dbReference>
<feature type="domain" description="HTH cro/C1-type" evidence="3">
    <location>
        <begin position="22"/>
        <end position="56"/>
    </location>
</feature>
<dbReference type="InterPro" id="IPR010982">
    <property type="entry name" value="Lambda_DNA-bd_dom_sf"/>
</dbReference>
<dbReference type="PANTHER" id="PTHR34475:SF1">
    <property type="entry name" value="CYTOSKELETON PROTEIN RODZ"/>
    <property type="match status" value="1"/>
</dbReference>
<feature type="compositionally biased region" description="Polar residues" evidence="1">
    <location>
        <begin position="1"/>
        <end position="16"/>
    </location>
</feature>
<feature type="region of interest" description="Disordered" evidence="1">
    <location>
        <begin position="1"/>
        <end position="21"/>
    </location>
</feature>
<feature type="transmembrane region" description="Helical" evidence="2">
    <location>
        <begin position="114"/>
        <end position="135"/>
    </location>
</feature>
<keyword evidence="2" id="KW-1133">Transmembrane helix</keyword>
<name>A0A1M6VIN2_9GAMM</name>
<dbReference type="Proteomes" id="UP000184248">
    <property type="component" value="Unassembled WGS sequence"/>
</dbReference>
<proteinExistence type="predicted"/>
<accession>A0A1M6VIN2</accession>
<dbReference type="SUPFAM" id="SSF47413">
    <property type="entry name" value="lambda repressor-like DNA-binding domains"/>
    <property type="match status" value="1"/>
</dbReference>
<organism evidence="4 5">
    <name type="scientific">Halomonas caseinilytica</name>
    <dbReference type="NCBI Taxonomy" id="438744"/>
    <lineage>
        <taxon>Bacteria</taxon>
        <taxon>Pseudomonadati</taxon>
        <taxon>Pseudomonadota</taxon>
        <taxon>Gammaproteobacteria</taxon>
        <taxon>Oceanospirillales</taxon>
        <taxon>Halomonadaceae</taxon>
        <taxon>Halomonas</taxon>
    </lineage>
</organism>
<keyword evidence="2" id="KW-0472">Membrane</keyword>
<sequence length="346" mass="36295">MSDTPLQEPDATTPQASPGELLRRERDALGLSREEVAAALNLRPAVIDGLENDSYEEVPIATYRRGYLRSYANLLGLDETRVLAAYKAHFGKDDEHKVTPVHVVNKPPSRIGAWLFRLATLVVIAGLIGLTLMWWQSRGGSEPPSPNDSAPVAVDGIDGNAAITEGSAPSDDAAASSADGAQSSADATDTSSPTGSSDGPATDESTAQPDDEPDLLSTTDEASPEATSDADTAEASASEEGNGLAEGNEASSEAGDEEADSATQADPRVLNLTFNEQSWTEIFDANNQRVFVGLQEPGTTARVEGDPPFRLTVGNATGVELRWGGETVDLVERAGANNVARFTLGE</sequence>
<dbReference type="RefSeq" id="WP_064700884.1">
    <property type="nucleotide sequence ID" value="NZ_BDEO01000017.1"/>
</dbReference>
<dbReference type="OrthoDB" id="9790252at2"/>
<keyword evidence="5" id="KW-1185">Reference proteome</keyword>
<dbReference type="InterPro" id="IPR001387">
    <property type="entry name" value="Cro/C1-type_HTH"/>
</dbReference>
<evidence type="ECO:0000256" key="1">
    <source>
        <dbReference type="SAM" id="MobiDB-lite"/>
    </source>
</evidence>
<feature type="compositionally biased region" description="Low complexity" evidence="1">
    <location>
        <begin position="166"/>
        <end position="202"/>
    </location>
</feature>
<dbReference type="InterPro" id="IPR025194">
    <property type="entry name" value="RodZ-like_C"/>
</dbReference>